<evidence type="ECO:0000256" key="2">
    <source>
        <dbReference type="ARBA" id="ARBA00022741"/>
    </source>
</evidence>
<evidence type="ECO:0000256" key="5">
    <source>
        <dbReference type="HAMAP-Rule" id="MF_00376"/>
    </source>
</evidence>
<keyword evidence="5" id="KW-0963">Cytoplasm</keyword>
<dbReference type="AlphaFoldDB" id="A0A0A2MEL3"/>
<dbReference type="PANTHER" id="PTHR10695">
    <property type="entry name" value="DEPHOSPHO-COA KINASE-RELATED"/>
    <property type="match status" value="1"/>
</dbReference>
<dbReference type="CDD" id="cd02022">
    <property type="entry name" value="DPCK"/>
    <property type="match status" value="1"/>
</dbReference>
<proteinExistence type="inferred from homology"/>
<dbReference type="InterPro" id="IPR027417">
    <property type="entry name" value="P-loop_NTPase"/>
</dbReference>
<reference evidence="7 8" key="1">
    <citation type="submission" date="2013-09" db="EMBL/GenBank/DDBJ databases">
        <authorList>
            <person name="Zeng Z."/>
            <person name="Chen C."/>
        </authorList>
    </citation>
    <scope>NUCLEOTIDE SEQUENCE [LARGE SCALE GENOMIC DNA]</scope>
    <source>
        <strain evidence="7 8">WB 3.3-2</strain>
    </source>
</reference>
<gene>
    <name evidence="5" type="primary">coaE</name>
    <name evidence="7" type="ORF">Q765_08835</name>
</gene>
<dbReference type="Pfam" id="PF01121">
    <property type="entry name" value="CoaE"/>
    <property type="match status" value="1"/>
</dbReference>
<dbReference type="PRINTS" id="PR00988">
    <property type="entry name" value="URIDINKINASE"/>
</dbReference>
<comment type="subcellular location">
    <subcellularLocation>
        <location evidence="5">Cytoplasm</location>
    </subcellularLocation>
</comment>
<name>A0A0A2MEL3_9FLAO</name>
<dbReference type="eggNOG" id="COG0237">
    <property type="taxonomic scope" value="Bacteria"/>
</dbReference>
<dbReference type="RefSeq" id="WP_020211302.1">
    <property type="nucleotide sequence ID" value="NZ_JRLX01000008.1"/>
</dbReference>
<comment type="similarity">
    <text evidence="1 5">Belongs to the CoaE family.</text>
</comment>
<evidence type="ECO:0000256" key="6">
    <source>
        <dbReference type="NCBIfam" id="TIGR00152"/>
    </source>
</evidence>
<evidence type="ECO:0000256" key="1">
    <source>
        <dbReference type="ARBA" id="ARBA00009018"/>
    </source>
</evidence>
<keyword evidence="8" id="KW-1185">Reference proteome</keyword>
<dbReference type="GO" id="GO:0005737">
    <property type="term" value="C:cytoplasm"/>
    <property type="evidence" value="ECO:0007669"/>
    <property type="project" value="UniProtKB-SubCell"/>
</dbReference>
<dbReference type="EC" id="2.7.1.24" evidence="5 6"/>
<feature type="binding site" evidence="5">
    <location>
        <begin position="13"/>
        <end position="18"/>
    </location>
    <ligand>
        <name>ATP</name>
        <dbReference type="ChEBI" id="CHEBI:30616"/>
    </ligand>
</feature>
<comment type="pathway">
    <text evidence="5">Cofactor biosynthesis; coenzyme A biosynthesis; CoA from (R)-pantothenate: step 5/5.</text>
</comment>
<dbReference type="InterPro" id="IPR001977">
    <property type="entry name" value="Depp_CoAkinase"/>
</dbReference>
<accession>A0A0A2MEL3</accession>
<evidence type="ECO:0000256" key="4">
    <source>
        <dbReference type="ARBA" id="ARBA00022993"/>
    </source>
</evidence>
<dbReference type="GO" id="GO:0015937">
    <property type="term" value="P:coenzyme A biosynthetic process"/>
    <property type="evidence" value="ECO:0007669"/>
    <property type="project" value="UniProtKB-UniRule"/>
</dbReference>
<dbReference type="UniPathway" id="UPA00241">
    <property type="reaction ID" value="UER00356"/>
</dbReference>
<dbReference type="Proteomes" id="UP000030152">
    <property type="component" value="Unassembled WGS sequence"/>
</dbReference>
<dbReference type="NCBIfam" id="TIGR00152">
    <property type="entry name" value="dephospho-CoA kinase"/>
    <property type="match status" value="1"/>
</dbReference>
<dbReference type="SUPFAM" id="SSF52540">
    <property type="entry name" value="P-loop containing nucleoside triphosphate hydrolases"/>
    <property type="match status" value="1"/>
</dbReference>
<dbReference type="PROSITE" id="PS51219">
    <property type="entry name" value="DPCK"/>
    <property type="match status" value="1"/>
</dbReference>
<sequence length="199" mass="22155">MKPKIIGLTGGIGSGKSTIAGYFAALDIPVYIADDEAKKILFMPHVVKELIAIFGNDILTEGIPDKAKIAALVFNNPEQLAKLNSIIHPKVAEHFKDWVLQNSGKLFVIKETAILFESGSYKDCDFIILVTAPTDVRIQRVMNRDGVTREKVLQRIENQWNDQKTIPLSNFVINNIDLESAKEQVVDINNLLKNVINKG</sequence>
<dbReference type="GO" id="GO:0004140">
    <property type="term" value="F:dephospho-CoA kinase activity"/>
    <property type="evidence" value="ECO:0007669"/>
    <property type="project" value="UniProtKB-UniRule"/>
</dbReference>
<dbReference type="PANTHER" id="PTHR10695:SF46">
    <property type="entry name" value="BIFUNCTIONAL COENZYME A SYNTHASE-RELATED"/>
    <property type="match status" value="1"/>
</dbReference>
<dbReference type="GO" id="GO:0005524">
    <property type="term" value="F:ATP binding"/>
    <property type="evidence" value="ECO:0007669"/>
    <property type="project" value="UniProtKB-UniRule"/>
</dbReference>
<dbReference type="EMBL" id="JRLX01000008">
    <property type="protein sequence ID" value="KGO86725.1"/>
    <property type="molecule type" value="Genomic_DNA"/>
</dbReference>
<dbReference type="OrthoDB" id="9812943at2"/>
<protein>
    <recommendedName>
        <fullName evidence="5 6">Dephospho-CoA kinase</fullName>
        <ecNumber evidence="5 6">2.7.1.24</ecNumber>
    </recommendedName>
    <alternativeName>
        <fullName evidence="5">Dephosphocoenzyme A kinase</fullName>
    </alternativeName>
</protein>
<keyword evidence="3 5" id="KW-0067">ATP-binding</keyword>
<comment type="catalytic activity">
    <reaction evidence="5">
        <text>3'-dephospho-CoA + ATP = ADP + CoA + H(+)</text>
        <dbReference type="Rhea" id="RHEA:18245"/>
        <dbReference type="ChEBI" id="CHEBI:15378"/>
        <dbReference type="ChEBI" id="CHEBI:30616"/>
        <dbReference type="ChEBI" id="CHEBI:57287"/>
        <dbReference type="ChEBI" id="CHEBI:57328"/>
        <dbReference type="ChEBI" id="CHEBI:456216"/>
        <dbReference type="EC" id="2.7.1.24"/>
    </reaction>
</comment>
<dbReference type="HAMAP" id="MF_00376">
    <property type="entry name" value="Dephospho_CoA_kinase"/>
    <property type="match status" value="1"/>
</dbReference>
<comment type="function">
    <text evidence="5">Catalyzes the phosphorylation of the 3'-hydroxyl group of dephosphocoenzyme A to form coenzyme A.</text>
</comment>
<dbReference type="STRING" id="1121895.GCA_000378485_00177"/>
<keyword evidence="5" id="KW-0808">Transferase</keyword>
<keyword evidence="2 5" id="KW-0547">Nucleotide-binding</keyword>
<evidence type="ECO:0000313" key="7">
    <source>
        <dbReference type="EMBL" id="KGO86725.1"/>
    </source>
</evidence>
<evidence type="ECO:0000313" key="8">
    <source>
        <dbReference type="Proteomes" id="UP000030152"/>
    </source>
</evidence>
<organism evidence="7 8">
    <name type="scientific">Flavobacterium rivuli WB 3.3-2 = DSM 21788</name>
    <dbReference type="NCBI Taxonomy" id="1121895"/>
    <lineage>
        <taxon>Bacteria</taxon>
        <taxon>Pseudomonadati</taxon>
        <taxon>Bacteroidota</taxon>
        <taxon>Flavobacteriia</taxon>
        <taxon>Flavobacteriales</taxon>
        <taxon>Flavobacteriaceae</taxon>
        <taxon>Flavobacterium</taxon>
    </lineage>
</organism>
<evidence type="ECO:0000256" key="3">
    <source>
        <dbReference type="ARBA" id="ARBA00022840"/>
    </source>
</evidence>
<comment type="caution">
    <text evidence="7">The sequence shown here is derived from an EMBL/GenBank/DDBJ whole genome shotgun (WGS) entry which is preliminary data.</text>
</comment>
<dbReference type="Gene3D" id="3.40.50.300">
    <property type="entry name" value="P-loop containing nucleotide triphosphate hydrolases"/>
    <property type="match status" value="1"/>
</dbReference>
<keyword evidence="4 5" id="KW-0173">Coenzyme A biosynthesis</keyword>
<keyword evidence="5 7" id="KW-0418">Kinase</keyword>